<sequence>MKVIDLENSQLDHWVAKAEGIEVKYTHTGEFWRVMDEPTEIQWIPHKDWTQGGPIIEREGIGFYRAPSPDQPDYGDEIWVASDARDTFTYRGSTPLIAAMRVYVASKFGEDLPD</sequence>
<reference evidence="1 2" key="1">
    <citation type="submission" date="2023-10" db="EMBL/GenBank/DDBJ databases">
        <title>Noviherbaspirillum sp. CPCC 100848 genome assembly.</title>
        <authorList>
            <person name="Li X.Y."/>
            <person name="Fang X.M."/>
        </authorList>
    </citation>
    <scope>NUCLEOTIDE SEQUENCE [LARGE SCALE GENOMIC DNA]</scope>
    <source>
        <strain evidence="1 2">CPCC 100848</strain>
    </source>
</reference>
<evidence type="ECO:0000313" key="2">
    <source>
        <dbReference type="Proteomes" id="UP001352263"/>
    </source>
</evidence>
<dbReference type="EMBL" id="JAWIIV010000009">
    <property type="protein sequence ID" value="MEC4720099.1"/>
    <property type="molecule type" value="Genomic_DNA"/>
</dbReference>
<organism evidence="1 2">
    <name type="scientific">Noviherbaspirillum album</name>
    <dbReference type="NCBI Taxonomy" id="3080276"/>
    <lineage>
        <taxon>Bacteria</taxon>
        <taxon>Pseudomonadati</taxon>
        <taxon>Pseudomonadota</taxon>
        <taxon>Betaproteobacteria</taxon>
        <taxon>Burkholderiales</taxon>
        <taxon>Oxalobacteraceae</taxon>
        <taxon>Noviherbaspirillum</taxon>
    </lineage>
</organism>
<comment type="caution">
    <text evidence="1">The sequence shown here is derived from an EMBL/GenBank/DDBJ whole genome shotgun (WGS) entry which is preliminary data.</text>
</comment>
<dbReference type="Proteomes" id="UP001352263">
    <property type="component" value="Unassembled WGS sequence"/>
</dbReference>
<proteinExistence type="predicted"/>
<dbReference type="Pfam" id="PF10765">
    <property type="entry name" value="Phage_P22_NinX"/>
    <property type="match status" value="1"/>
</dbReference>
<accession>A0ABU6J8Y2</accession>
<protein>
    <submittedName>
        <fullName evidence="1">Phage protein NinX family protein</fullName>
    </submittedName>
</protein>
<evidence type="ECO:0000313" key="1">
    <source>
        <dbReference type="EMBL" id="MEC4720099.1"/>
    </source>
</evidence>
<dbReference type="InterPro" id="IPR019701">
    <property type="entry name" value="Phage_P22_NinX"/>
</dbReference>
<keyword evidence="2" id="KW-1185">Reference proteome</keyword>
<dbReference type="RefSeq" id="WP_326506812.1">
    <property type="nucleotide sequence ID" value="NZ_JAWIIV010000009.1"/>
</dbReference>
<name>A0ABU6J8Y2_9BURK</name>
<gene>
    <name evidence="1" type="ORF">RY831_13125</name>
</gene>